<evidence type="ECO:0000313" key="1">
    <source>
        <dbReference type="EMBL" id="EFN53263.1"/>
    </source>
</evidence>
<accession>E1ZLG5</accession>
<dbReference type="InParanoid" id="E1ZLG5"/>
<keyword evidence="2" id="KW-1185">Reference proteome</keyword>
<gene>
    <name evidence="1" type="ORF">CHLNCDRAFT_137196</name>
</gene>
<dbReference type="KEGG" id="cvr:CHLNCDRAFT_137196"/>
<dbReference type="GeneID" id="17352750"/>
<dbReference type="STRING" id="554065.E1ZLG5"/>
<dbReference type="AlphaFoldDB" id="E1ZLG5"/>
<name>E1ZLG5_CHLVA</name>
<reference evidence="1 2" key="1">
    <citation type="journal article" date="2010" name="Plant Cell">
        <title>The Chlorella variabilis NC64A genome reveals adaptation to photosymbiosis, coevolution with viruses, and cryptic sex.</title>
        <authorList>
            <person name="Blanc G."/>
            <person name="Duncan G."/>
            <person name="Agarkova I."/>
            <person name="Borodovsky M."/>
            <person name="Gurnon J."/>
            <person name="Kuo A."/>
            <person name="Lindquist E."/>
            <person name="Lucas S."/>
            <person name="Pangilinan J."/>
            <person name="Polle J."/>
            <person name="Salamov A."/>
            <person name="Terry A."/>
            <person name="Yamada T."/>
            <person name="Dunigan D.D."/>
            <person name="Grigoriev I.V."/>
            <person name="Claverie J.M."/>
            <person name="Van Etten J.L."/>
        </authorList>
    </citation>
    <scope>NUCLEOTIDE SEQUENCE [LARGE SCALE GENOMIC DNA]</scope>
    <source>
        <strain evidence="1 2">NC64A</strain>
    </source>
</reference>
<evidence type="ECO:0000313" key="2">
    <source>
        <dbReference type="Proteomes" id="UP000008141"/>
    </source>
</evidence>
<sequence length="84" mass="9425">MEERRGVRVPPELQSAPPKPLEEYARARILQFAQAFAGRLNPTVAPAVLQQAALECIQALPPPDYTGMSLEQRDLQLVFRHDCL</sequence>
<organism evidence="2">
    <name type="scientific">Chlorella variabilis</name>
    <name type="common">Green alga</name>
    <dbReference type="NCBI Taxonomy" id="554065"/>
    <lineage>
        <taxon>Eukaryota</taxon>
        <taxon>Viridiplantae</taxon>
        <taxon>Chlorophyta</taxon>
        <taxon>core chlorophytes</taxon>
        <taxon>Trebouxiophyceae</taxon>
        <taxon>Chlorellales</taxon>
        <taxon>Chlorellaceae</taxon>
        <taxon>Chlorella clade</taxon>
        <taxon>Chlorella</taxon>
    </lineage>
</organism>
<dbReference type="RefSeq" id="XP_005845365.1">
    <property type="nucleotide sequence ID" value="XM_005845303.1"/>
</dbReference>
<dbReference type="OrthoDB" id="505967at2759"/>
<dbReference type="Proteomes" id="UP000008141">
    <property type="component" value="Unassembled WGS sequence"/>
</dbReference>
<dbReference type="EMBL" id="GL433852">
    <property type="protein sequence ID" value="EFN53263.1"/>
    <property type="molecule type" value="Genomic_DNA"/>
</dbReference>
<proteinExistence type="predicted"/>
<protein>
    <submittedName>
        <fullName evidence="1">Expressed protein</fullName>
    </submittedName>
</protein>